<dbReference type="CDD" id="cd04091">
    <property type="entry name" value="mtEFG1_II_like"/>
    <property type="match status" value="1"/>
</dbReference>
<organism evidence="12 13">
    <name type="scientific">Sporidiobolus salmonicolor</name>
    <name type="common">Yeast-like fungus</name>
    <name type="synonym">Sporobolomyces salmonicolor</name>
    <dbReference type="NCBI Taxonomy" id="5005"/>
    <lineage>
        <taxon>Eukaryota</taxon>
        <taxon>Fungi</taxon>
        <taxon>Dikarya</taxon>
        <taxon>Basidiomycota</taxon>
        <taxon>Pucciniomycotina</taxon>
        <taxon>Microbotryomycetes</taxon>
        <taxon>Sporidiobolales</taxon>
        <taxon>Sporidiobolaceae</taxon>
        <taxon>Sporobolomyces</taxon>
    </lineage>
</organism>
<dbReference type="GO" id="GO:0003746">
    <property type="term" value="F:translation elongation factor activity"/>
    <property type="evidence" value="ECO:0007669"/>
    <property type="project" value="UniProtKB-UniRule"/>
</dbReference>
<dbReference type="HAMAP" id="MF_00054_B">
    <property type="entry name" value="EF_G_EF_2_B"/>
    <property type="match status" value="1"/>
</dbReference>
<dbReference type="SMART" id="SM00838">
    <property type="entry name" value="EFG_C"/>
    <property type="match status" value="1"/>
</dbReference>
<keyword evidence="4 9" id="KW-0251">Elongation factor</keyword>
<evidence type="ECO:0000313" key="13">
    <source>
        <dbReference type="Proteomes" id="UP000243876"/>
    </source>
</evidence>
<comment type="similarity">
    <text evidence="2">Belongs to the TRAFAC class translation factor GTPase superfamily. Classic translation factor GTPase family. EF-G/EF-2 subfamily.</text>
</comment>
<dbReference type="InterPro" id="IPR035647">
    <property type="entry name" value="EFG_III/V"/>
</dbReference>
<feature type="domain" description="Tr-type G" evidence="11">
    <location>
        <begin position="112"/>
        <end position="438"/>
    </location>
</feature>
<comment type="pathway">
    <text evidence="9">Protein biosynthesis; polypeptide chain elongation.</text>
</comment>
<dbReference type="InterPro" id="IPR005517">
    <property type="entry name" value="Transl_elong_EFG/EF2_IV"/>
</dbReference>
<dbReference type="SUPFAM" id="SSF54980">
    <property type="entry name" value="EF-G C-terminal domain-like"/>
    <property type="match status" value="2"/>
</dbReference>
<dbReference type="InterPro" id="IPR035649">
    <property type="entry name" value="EFG_V"/>
</dbReference>
<keyword evidence="6 9" id="KW-0496">Mitochondrion</keyword>
<dbReference type="InterPro" id="IPR041095">
    <property type="entry name" value="EFG_II"/>
</dbReference>
<evidence type="ECO:0000313" key="12">
    <source>
        <dbReference type="EMBL" id="CEQ38997.1"/>
    </source>
</evidence>
<evidence type="ECO:0000256" key="9">
    <source>
        <dbReference type="HAMAP-Rule" id="MF_03061"/>
    </source>
</evidence>
<dbReference type="EMBL" id="CENE01000001">
    <property type="protein sequence ID" value="CEQ38997.1"/>
    <property type="molecule type" value="Genomic_DNA"/>
</dbReference>
<reference evidence="13" key="1">
    <citation type="submission" date="2015-02" db="EMBL/GenBank/DDBJ databases">
        <authorList>
            <person name="Gon?alves P."/>
        </authorList>
    </citation>
    <scope>NUCLEOTIDE SEQUENCE [LARGE SCALE GENOMIC DNA]</scope>
</reference>
<comment type="function">
    <text evidence="8">Catalyzes the GTP-dependent ribosomal translocation step during translation elongation. During this step, the ribosome changes from the pre-translocational (PRE) to the post-translocational (POST) state as the newly formed A-site-bound peptidyl-tRNA and P-site-bound deacylated tRNA move to the P and E sites, respectively. Catalyzes the coordinated movement of the two tRNA molecules, the mRNA and conformational changes in the ribosome.</text>
</comment>
<dbReference type="OrthoDB" id="198619at2759"/>
<evidence type="ECO:0000256" key="4">
    <source>
        <dbReference type="ARBA" id="ARBA00022768"/>
    </source>
</evidence>
<dbReference type="PANTHER" id="PTHR43636">
    <property type="entry name" value="ELONGATION FACTOR G, MITOCHONDRIAL"/>
    <property type="match status" value="1"/>
</dbReference>
<keyword evidence="7 9" id="KW-0342">GTP-binding</keyword>
<dbReference type="InterPro" id="IPR014721">
    <property type="entry name" value="Ribsml_uS5_D2-typ_fold_subgr"/>
</dbReference>
<dbReference type="Pfam" id="PF14492">
    <property type="entry name" value="EFG_III"/>
    <property type="match status" value="2"/>
</dbReference>
<evidence type="ECO:0000256" key="7">
    <source>
        <dbReference type="ARBA" id="ARBA00023134"/>
    </source>
</evidence>
<evidence type="ECO:0000256" key="2">
    <source>
        <dbReference type="ARBA" id="ARBA00005870"/>
    </source>
</evidence>
<dbReference type="GO" id="GO:0070125">
    <property type="term" value="P:mitochondrial translational elongation"/>
    <property type="evidence" value="ECO:0007669"/>
    <property type="project" value="UniProtKB-UniRule"/>
</dbReference>
<dbReference type="Gene3D" id="3.40.50.300">
    <property type="entry name" value="P-loop containing nucleotide triphosphate hydrolases"/>
    <property type="match status" value="1"/>
</dbReference>
<comment type="similarity">
    <text evidence="9">Belongs to the GTP-binding elongation factor family. EF-G/EF-2 subfamily.</text>
</comment>
<evidence type="ECO:0000256" key="8">
    <source>
        <dbReference type="ARBA" id="ARBA00024731"/>
    </source>
</evidence>
<dbReference type="NCBIfam" id="TIGR00231">
    <property type="entry name" value="small_GTP"/>
    <property type="match status" value="1"/>
</dbReference>
<dbReference type="Pfam" id="PF03144">
    <property type="entry name" value="GTP_EFTU_D2"/>
    <property type="match status" value="1"/>
</dbReference>
<dbReference type="FunFam" id="3.30.70.240:FF:000001">
    <property type="entry name" value="Elongation factor G"/>
    <property type="match status" value="1"/>
</dbReference>
<gene>
    <name evidence="12" type="primary">SPOSA6832_00480</name>
    <name evidence="9" type="synonym">MEF1</name>
</gene>
<evidence type="ECO:0000256" key="10">
    <source>
        <dbReference type="SAM" id="MobiDB-lite"/>
    </source>
</evidence>
<dbReference type="SMART" id="SM00889">
    <property type="entry name" value="EFG_IV"/>
    <property type="match status" value="1"/>
</dbReference>
<dbReference type="SUPFAM" id="SSF52540">
    <property type="entry name" value="P-loop containing nucleoside triphosphate hydrolases"/>
    <property type="match status" value="1"/>
</dbReference>
<name>A0A0D6EG48_SPOSA</name>
<dbReference type="Pfam" id="PF00009">
    <property type="entry name" value="GTP_EFTU"/>
    <property type="match status" value="1"/>
</dbReference>
<proteinExistence type="inferred from homology"/>
<protein>
    <recommendedName>
        <fullName evidence="9">Elongation factor G, mitochondrial</fullName>
        <shortName evidence="9">EF-Gmt</shortName>
    </recommendedName>
    <alternativeName>
        <fullName evidence="9">Elongation factor G 1, mitochondrial</fullName>
        <shortName evidence="9">mEF-G 1</shortName>
    </alternativeName>
    <alternativeName>
        <fullName evidence="9">Elongation factor G1</fullName>
    </alternativeName>
</protein>
<sequence length="892" mass="98060">MLRSVASSSSASLRQLPRTATRSLSLASCTCRPAVRPLAASPPFRLPATLRRTFVATARARDEAPAKSEPPKPLPPIFKLDETDTARLTRLRNVGISAHIDSGARPVLFPASLVQLADLARTNNAGKTTLTERILYYTGRTNAIHEVRGRDGVGAKMDSMELEREKGITIQSAATFADWEVKECPVPEREGKYSINIIDTPGHVDFTIEVERALRVLDGAVLVLCAVSGVQVSRRRCWECRAFANPFCTQSQTITVDRQMRRYNVPRLSFINKMDRAGANPERVLNQIRTKLRMRAAMVQLPMGAEADFNGVIDLVRWKAVYNEGEKGWVSFPAVFPKNPTDPDFYSITVKTGDVPEQYLEAAKAKRAELVETLAEVDDEIADAWLEEREIKPEELISAIRRSTTSLQFTPVFVGSALANKSVQSVLDGVCLYLPTPEESPAHATSIEAPSDPPQTLTPTSTAPLVSLAFKLEEGRYGQLTYIRVYQGTLKRGATITNVRTGKKVKVPRLVRMHSDEMEDVESIGAGEICAMFGVECSSGDTFSDAPGGGGYTMVGLISVPPPRTSMFVPEPVISLAIRPKGQETPNFSRALNRFQKEDPTFRVHVDAESQEVNPVLLPSLLRLKLMNLSSITTQTIISGMGELHLDIYVERMRREYNVECVTGKPRVAFRETITQPVSFTYTHKKQSGGAGQYGKVIGRIEPMEIDEATGKDTGFESTVTGGNIPAAYIPAVQKGFHDALERGILTGHPVSGCKFILEDGAAHQVDSSELAFRLAGQGAFREAFPQGRPVVLEPVMKVDIVAPIEFQGTVIGGINQRKGTIVDTEVRDEEFTLICEVSLNDMFGYASQLRGMTQGKGEFTMEYVRHAPVLPNVQKEMVEAHTKFQGASNKK</sequence>
<dbReference type="FunFam" id="3.40.50.300:FF:000514">
    <property type="entry name" value="Ribosome-releasing factor 2, mitochondrial"/>
    <property type="match status" value="1"/>
</dbReference>
<dbReference type="InterPro" id="IPR031157">
    <property type="entry name" value="G_TR_CS"/>
</dbReference>
<dbReference type="InterPro" id="IPR020568">
    <property type="entry name" value="Ribosomal_Su5_D2-typ_SF"/>
</dbReference>
<dbReference type="UniPathway" id="UPA00345"/>
<keyword evidence="3 9" id="KW-0547">Nucleotide-binding</keyword>
<evidence type="ECO:0000259" key="11">
    <source>
        <dbReference type="PROSITE" id="PS51722"/>
    </source>
</evidence>
<keyword evidence="13" id="KW-1185">Reference proteome</keyword>
<dbReference type="PROSITE" id="PS51722">
    <property type="entry name" value="G_TR_2"/>
    <property type="match status" value="1"/>
</dbReference>
<dbReference type="InterPro" id="IPR000640">
    <property type="entry name" value="EFG_V-like"/>
</dbReference>
<dbReference type="CDD" id="cd04097">
    <property type="entry name" value="mtEFG1_C"/>
    <property type="match status" value="1"/>
</dbReference>
<dbReference type="GO" id="GO:0003924">
    <property type="term" value="F:GTPase activity"/>
    <property type="evidence" value="ECO:0007669"/>
    <property type="project" value="UniProtKB-UniRule"/>
</dbReference>
<comment type="function">
    <text evidence="9">Mitochondrial GTPase that catalyzes the GTP-dependent ribosomal translocation step during translation elongation. During this step, the ribosome changes from the pre-translocational (PRE) to the post-translocational (POST) state as the newly formed A-site-bound peptidyl-tRNA and P-site-bound deacylated tRNA move to the P and E sites, respectively. Catalyzes the coordinated movement of the two tRNA molecules, the mRNA and conformational changes in the ribosome.</text>
</comment>
<dbReference type="PROSITE" id="PS00301">
    <property type="entry name" value="G_TR_1"/>
    <property type="match status" value="1"/>
</dbReference>
<dbReference type="Pfam" id="PF03764">
    <property type="entry name" value="EFG_IV"/>
    <property type="match status" value="1"/>
</dbReference>
<dbReference type="InterPro" id="IPR009000">
    <property type="entry name" value="Transl_B-barrel_sf"/>
</dbReference>
<dbReference type="GO" id="GO:0005525">
    <property type="term" value="F:GTP binding"/>
    <property type="evidence" value="ECO:0007669"/>
    <property type="project" value="UniProtKB-UniRule"/>
</dbReference>
<evidence type="ECO:0000256" key="3">
    <source>
        <dbReference type="ARBA" id="ARBA00022741"/>
    </source>
</evidence>
<dbReference type="InterPro" id="IPR004161">
    <property type="entry name" value="EFTu-like_2"/>
</dbReference>
<comment type="caution">
    <text evidence="9">Lacks conserved residue(s) required for the propagation of feature annotation.</text>
</comment>
<dbReference type="FunFam" id="2.40.30.10:FF:000022">
    <property type="entry name" value="Elongation factor G, mitochondrial"/>
    <property type="match status" value="1"/>
</dbReference>
<dbReference type="InterPro" id="IPR005225">
    <property type="entry name" value="Small_GTP-bd"/>
</dbReference>
<dbReference type="Pfam" id="PF00679">
    <property type="entry name" value="EFG_C"/>
    <property type="match status" value="1"/>
</dbReference>
<dbReference type="GO" id="GO:0005759">
    <property type="term" value="C:mitochondrial matrix"/>
    <property type="evidence" value="ECO:0007669"/>
    <property type="project" value="UniProtKB-ARBA"/>
</dbReference>
<dbReference type="InterPro" id="IPR000795">
    <property type="entry name" value="T_Tr_GTP-bd_dom"/>
</dbReference>
<feature type="binding site" evidence="9">
    <location>
        <begin position="199"/>
        <end position="203"/>
    </location>
    <ligand>
        <name>GTP</name>
        <dbReference type="ChEBI" id="CHEBI:37565"/>
    </ligand>
</feature>
<evidence type="ECO:0000256" key="6">
    <source>
        <dbReference type="ARBA" id="ARBA00023128"/>
    </source>
</evidence>
<dbReference type="InterPro" id="IPR047872">
    <property type="entry name" value="EFG_IV"/>
</dbReference>
<accession>A0A0D6EG48</accession>
<dbReference type="PANTHER" id="PTHR43636:SF2">
    <property type="entry name" value="ELONGATION FACTOR G, MITOCHONDRIAL"/>
    <property type="match status" value="1"/>
</dbReference>
<dbReference type="CDD" id="cd01434">
    <property type="entry name" value="EFG_mtEFG1_IV"/>
    <property type="match status" value="1"/>
</dbReference>
<dbReference type="FunFam" id="3.30.230.10:FF:000003">
    <property type="entry name" value="Elongation factor G"/>
    <property type="match status" value="1"/>
</dbReference>
<evidence type="ECO:0000256" key="1">
    <source>
        <dbReference type="ARBA" id="ARBA00004173"/>
    </source>
</evidence>
<dbReference type="PRINTS" id="PR00315">
    <property type="entry name" value="ELONGATNFCT"/>
</dbReference>
<evidence type="ECO:0000256" key="5">
    <source>
        <dbReference type="ARBA" id="ARBA00022917"/>
    </source>
</evidence>
<dbReference type="Gene3D" id="3.30.70.240">
    <property type="match status" value="1"/>
</dbReference>
<dbReference type="Gene3D" id="2.40.30.10">
    <property type="entry name" value="Translation factors"/>
    <property type="match status" value="1"/>
</dbReference>
<dbReference type="InterPro" id="IPR027417">
    <property type="entry name" value="P-loop_NTPase"/>
</dbReference>
<dbReference type="AlphaFoldDB" id="A0A0D6EG48"/>
<comment type="subcellular location">
    <subcellularLocation>
        <location evidence="1 9">Mitochondrion</location>
    </subcellularLocation>
</comment>
<dbReference type="InterPro" id="IPR004540">
    <property type="entry name" value="Transl_elong_EFG/EF2"/>
</dbReference>
<dbReference type="SUPFAM" id="SSF50447">
    <property type="entry name" value="Translation proteins"/>
    <property type="match status" value="1"/>
</dbReference>
<dbReference type="SUPFAM" id="SSF54211">
    <property type="entry name" value="Ribosomal protein S5 domain 2-like"/>
    <property type="match status" value="1"/>
</dbReference>
<dbReference type="Proteomes" id="UP000243876">
    <property type="component" value="Unassembled WGS sequence"/>
</dbReference>
<dbReference type="CDD" id="cd16262">
    <property type="entry name" value="EFG_III"/>
    <property type="match status" value="1"/>
</dbReference>
<dbReference type="Gene3D" id="3.30.70.870">
    <property type="entry name" value="Elongation Factor G (Translational Gtpase), domain 3"/>
    <property type="match status" value="1"/>
</dbReference>
<dbReference type="CDD" id="cd01886">
    <property type="entry name" value="EF-G"/>
    <property type="match status" value="1"/>
</dbReference>
<feature type="binding site" evidence="9">
    <location>
        <begin position="272"/>
        <end position="275"/>
    </location>
    <ligand>
        <name>GTP</name>
        <dbReference type="ChEBI" id="CHEBI:37565"/>
    </ligand>
</feature>
<dbReference type="InterPro" id="IPR009022">
    <property type="entry name" value="EFG_III"/>
</dbReference>
<keyword evidence="5 9" id="KW-0648">Protein biosynthesis</keyword>
<dbReference type="Gene3D" id="3.30.230.10">
    <property type="match status" value="1"/>
</dbReference>
<feature type="region of interest" description="Disordered" evidence="10">
    <location>
        <begin position="441"/>
        <end position="460"/>
    </location>
</feature>